<evidence type="ECO:0000256" key="8">
    <source>
        <dbReference type="SAM" id="Coils"/>
    </source>
</evidence>
<evidence type="ECO:0000256" key="1">
    <source>
        <dbReference type="ARBA" id="ARBA00004123"/>
    </source>
</evidence>
<evidence type="ECO:0000256" key="4">
    <source>
        <dbReference type="ARBA" id="ARBA00023054"/>
    </source>
</evidence>
<accession>A0ABR2YUK3</accession>
<keyword evidence="7" id="KW-0469">Meiosis</keyword>
<reference evidence="11 12" key="1">
    <citation type="journal article" date="2024" name="Nat. Commun.">
        <title>Phylogenomics reveals the evolutionary origins of lichenization in chlorophyte algae.</title>
        <authorList>
            <person name="Puginier C."/>
            <person name="Libourel C."/>
            <person name="Otte J."/>
            <person name="Skaloud P."/>
            <person name="Haon M."/>
            <person name="Grisel S."/>
            <person name="Petersen M."/>
            <person name="Berrin J.G."/>
            <person name="Delaux P.M."/>
            <person name="Dal Grande F."/>
            <person name="Keller J."/>
        </authorList>
    </citation>
    <scope>NUCLEOTIDE SEQUENCE [LARGE SCALE GENOMIC DNA]</scope>
    <source>
        <strain evidence="11 12">SAG 216-7</strain>
    </source>
</reference>
<dbReference type="Pfam" id="PF07106">
    <property type="entry name" value="WHD_TBPIP"/>
    <property type="match status" value="1"/>
</dbReference>
<protein>
    <recommendedName>
        <fullName evidence="3">Homologous-pairing protein 2 homolog</fullName>
    </recommendedName>
</protein>
<dbReference type="InterPro" id="IPR036390">
    <property type="entry name" value="WH_DNA-bd_sf"/>
</dbReference>
<dbReference type="InterPro" id="IPR036388">
    <property type="entry name" value="WH-like_DNA-bd_sf"/>
</dbReference>
<feature type="coiled-coil region" evidence="8">
    <location>
        <begin position="69"/>
        <end position="133"/>
    </location>
</feature>
<keyword evidence="4 8" id="KW-0175">Coiled coil</keyword>
<dbReference type="Gene3D" id="1.10.10.10">
    <property type="entry name" value="Winged helix-like DNA-binding domain superfamily/Winged helix DNA-binding domain"/>
    <property type="match status" value="1"/>
</dbReference>
<dbReference type="PANTHER" id="PTHR15938">
    <property type="entry name" value="TBP-1 INTERACTING PROTEIN"/>
    <property type="match status" value="1"/>
</dbReference>
<evidence type="ECO:0000256" key="3">
    <source>
        <dbReference type="ARBA" id="ARBA00016093"/>
    </source>
</evidence>
<evidence type="ECO:0000256" key="7">
    <source>
        <dbReference type="ARBA" id="ARBA00023254"/>
    </source>
</evidence>
<evidence type="ECO:0000256" key="2">
    <source>
        <dbReference type="ARBA" id="ARBA00007922"/>
    </source>
</evidence>
<evidence type="ECO:0000259" key="10">
    <source>
        <dbReference type="Pfam" id="PF18517"/>
    </source>
</evidence>
<dbReference type="SUPFAM" id="SSF46785">
    <property type="entry name" value="Winged helix' DNA-binding domain"/>
    <property type="match status" value="1"/>
</dbReference>
<dbReference type="Proteomes" id="UP001491310">
    <property type="component" value="Unassembled WGS sequence"/>
</dbReference>
<organism evidence="11 12">
    <name type="scientific">Coccomyxa subellipsoidea</name>
    <dbReference type="NCBI Taxonomy" id="248742"/>
    <lineage>
        <taxon>Eukaryota</taxon>
        <taxon>Viridiplantae</taxon>
        <taxon>Chlorophyta</taxon>
        <taxon>core chlorophytes</taxon>
        <taxon>Trebouxiophyceae</taxon>
        <taxon>Trebouxiophyceae incertae sedis</taxon>
        <taxon>Coccomyxaceae</taxon>
        <taxon>Coccomyxa</taxon>
    </lineage>
</organism>
<dbReference type="EMBL" id="JALJOT010000005">
    <property type="protein sequence ID" value="KAK9915390.1"/>
    <property type="molecule type" value="Genomic_DNA"/>
</dbReference>
<evidence type="ECO:0000313" key="12">
    <source>
        <dbReference type="Proteomes" id="UP001491310"/>
    </source>
</evidence>
<name>A0ABR2YUK3_9CHLO</name>
<proteinExistence type="inferred from homology"/>
<comment type="caution">
    <text evidence="11">The sequence shown here is derived from an EMBL/GenBank/DDBJ whole genome shotgun (WGS) entry which is preliminary data.</text>
</comment>
<keyword evidence="5" id="KW-0233">DNA recombination</keyword>
<evidence type="ECO:0000256" key="6">
    <source>
        <dbReference type="ARBA" id="ARBA00023242"/>
    </source>
</evidence>
<keyword evidence="12" id="KW-1185">Reference proteome</keyword>
<comment type="subcellular location">
    <subcellularLocation>
        <location evidence="1">Nucleus</location>
    </subcellularLocation>
</comment>
<evidence type="ECO:0000313" key="11">
    <source>
        <dbReference type="EMBL" id="KAK9915390.1"/>
    </source>
</evidence>
<gene>
    <name evidence="11" type="ORF">WJX75_008557</name>
</gene>
<dbReference type="InterPro" id="IPR010776">
    <property type="entry name" value="Hop2_WH_dom"/>
</dbReference>
<feature type="domain" description="Leucine zipper with capping helix" evidence="10">
    <location>
        <begin position="144"/>
        <end position="199"/>
    </location>
</feature>
<evidence type="ECO:0000259" key="9">
    <source>
        <dbReference type="Pfam" id="PF07106"/>
    </source>
</evidence>
<sequence>MAAEERVLNFLQQQNRPYNAQGVTDHLAQYGVKKTQAQKALDTLSEANKIICKEFGKTKIYMALQDSGEDLTKEEMEALQQQTAQLTEKIKSSGSSLQRAQKELKDLQCTLTAEQIQSRIDELRNQWEETHARLGPLRSSTKLVTAAERQAVEKAFSEAMDHWAKRKRMFKAMWDQVSENIDQNVMELWEEMGVETDEAVDLNLPSMQQLLPKRARQ</sequence>
<dbReference type="PANTHER" id="PTHR15938:SF0">
    <property type="entry name" value="HOMOLOGOUS-PAIRING PROTEIN 2 HOMOLOG"/>
    <property type="match status" value="1"/>
</dbReference>
<dbReference type="InterPro" id="IPR040661">
    <property type="entry name" value="LZ3wCH"/>
</dbReference>
<dbReference type="Pfam" id="PF18517">
    <property type="entry name" value="LZ3wCH"/>
    <property type="match status" value="1"/>
</dbReference>
<feature type="domain" description="Homologous-pairing protein 2 winged helix" evidence="9">
    <location>
        <begin position="3"/>
        <end position="63"/>
    </location>
</feature>
<evidence type="ECO:0000256" key="5">
    <source>
        <dbReference type="ARBA" id="ARBA00023172"/>
    </source>
</evidence>
<keyword evidence="6" id="KW-0539">Nucleus</keyword>
<comment type="similarity">
    <text evidence="2">Belongs to the HOP2 family.</text>
</comment>